<comment type="similarity">
    <text evidence="1">Belongs to the prokaryotic/mitochondrial release factor family.</text>
</comment>
<dbReference type="SUPFAM" id="SSF75620">
    <property type="entry name" value="Release factor"/>
    <property type="match status" value="1"/>
</dbReference>
<name>A0A2H8TTV8_9HEMI</name>
<organism evidence="5">
    <name type="scientific">Melanaphis sacchari</name>
    <dbReference type="NCBI Taxonomy" id="742174"/>
    <lineage>
        <taxon>Eukaryota</taxon>
        <taxon>Metazoa</taxon>
        <taxon>Ecdysozoa</taxon>
        <taxon>Arthropoda</taxon>
        <taxon>Hexapoda</taxon>
        <taxon>Insecta</taxon>
        <taxon>Pterygota</taxon>
        <taxon>Neoptera</taxon>
        <taxon>Paraneoptera</taxon>
        <taxon>Hemiptera</taxon>
        <taxon>Sternorrhyncha</taxon>
        <taxon>Aphidomorpha</taxon>
        <taxon>Aphidoidea</taxon>
        <taxon>Aphididae</taxon>
        <taxon>Aphidini</taxon>
        <taxon>Melanaphis</taxon>
    </lineage>
</organism>
<reference evidence="5" key="1">
    <citation type="submission" date="2017-10" db="EMBL/GenBank/DDBJ databases">
        <title>Transcriptome Assembly of Sugarcane Aphid Adults.</title>
        <authorList>
            <person name="Scully E.D."/>
            <person name="Palmer N.A."/>
            <person name="Geib S.M."/>
            <person name="Sarath G."/>
            <person name="Sattler S.E."/>
        </authorList>
    </citation>
    <scope>NUCLEOTIDE SEQUENCE</scope>
    <source>
        <tissue evidence="5">Whole body</tissue>
    </source>
</reference>
<evidence type="ECO:0000256" key="2">
    <source>
        <dbReference type="ARBA" id="ARBA00022481"/>
    </source>
</evidence>
<protein>
    <submittedName>
        <fullName evidence="5">Peptide chain release factor 1-like, mitochondrial</fullName>
    </submittedName>
</protein>
<dbReference type="Gene3D" id="3.30.160.20">
    <property type="match status" value="1"/>
</dbReference>
<keyword evidence="3" id="KW-0648">Protein biosynthesis</keyword>
<feature type="domain" description="Prokaryotic-type class I peptide chain release factors" evidence="4">
    <location>
        <begin position="262"/>
        <end position="278"/>
    </location>
</feature>
<gene>
    <name evidence="5" type="primary">MTRF1L_1</name>
</gene>
<evidence type="ECO:0000256" key="1">
    <source>
        <dbReference type="ARBA" id="ARBA00010835"/>
    </source>
</evidence>
<proteinExistence type="inferred from homology"/>
<dbReference type="FunFam" id="3.30.70.1660:FF:000002">
    <property type="entry name" value="Peptide chain release factor 1"/>
    <property type="match status" value="1"/>
</dbReference>
<accession>A0A2H8TTV8</accession>
<keyword evidence="2" id="KW-0488">Methylation</keyword>
<dbReference type="InterPro" id="IPR050057">
    <property type="entry name" value="Prokaryotic/Mito_RF"/>
</dbReference>
<dbReference type="PROSITE" id="PS00745">
    <property type="entry name" value="RF_PROK_I"/>
    <property type="match status" value="1"/>
</dbReference>
<evidence type="ECO:0000256" key="3">
    <source>
        <dbReference type="ARBA" id="ARBA00022917"/>
    </source>
</evidence>
<dbReference type="InterPro" id="IPR045853">
    <property type="entry name" value="Pep_chain_release_fac_I_sf"/>
</dbReference>
<dbReference type="PANTHER" id="PTHR43804">
    <property type="entry name" value="LD18447P"/>
    <property type="match status" value="1"/>
</dbReference>
<evidence type="ECO:0000259" key="4">
    <source>
        <dbReference type="PROSITE" id="PS00745"/>
    </source>
</evidence>
<dbReference type="InterPro" id="IPR005139">
    <property type="entry name" value="PCRF"/>
</dbReference>
<dbReference type="Gene3D" id="3.30.70.1660">
    <property type="match status" value="1"/>
</dbReference>
<evidence type="ECO:0000313" key="5">
    <source>
        <dbReference type="EMBL" id="MBW16618.1"/>
    </source>
</evidence>
<dbReference type="OrthoDB" id="2019491at2759"/>
<dbReference type="Pfam" id="PF00472">
    <property type="entry name" value="RF-1"/>
    <property type="match status" value="1"/>
</dbReference>
<dbReference type="EMBL" id="GFXV01004813">
    <property type="protein sequence ID" value="MBW16618.1"/>
    <property type="molecule type" value="Transcribed_RNA"/>
</dbReference>
<dbReference type="SMART" id="SM00937">
    <property type="entry name" value="PCRF"/>
    <property type="match status" value="1"/>
</dbReference>
<dbReference type="AlphaFoldDB" id="A0A2H8TTV8"/>
<dbReference type="Pfam" id="PF03462">
    <property type="entry name" value="PCRF"/>
    <property type="match status" value="1"/>
</dbReference>
<dbReference type="InterPro" id="IPR000352">
    <property type="entry name" value="Pep_chain_release_fac_I"/>
</dbReference>
<sequence>MKFFNSRYIIRLYNRTLWPIKSVQSTLSSHKFLVCRSYSSLTTVDNGISTELLGNSGVRSYLNKLISEDYSENMSKPNVSALISAIRLLKVDLQSLNEFDIEKEKDKEFGEQLQKEIKSHKEQLTKLELELLNSLVPNEEFDCEDIMLEITAGVGGQEAMIFTQELFEMYNSFAHYKGWKSEVADYCHTEMGGIRHACLMLSGSDCYSLLQHEGGVHRVQRVPKTEKSGRIHTSTVTVAILPQPTELDVVINDRDLIIETKRASGAGGQHVNKTDSAIRMHHKPTGVVVECQTDRSQIKNRKIALQKLRAIIYKKQLEQQQSLTRSARKQQVGSSARSEKIRTYNFNQDRITDHRLSKNFHNLVGFLEGREYLDKVVIELRERANKILFNEFIESISEKK</sequence>
<dbReference type="FunFam" id="3.30.160.20:FF:000004">
    <property type="entry name" value="Peptide chain release factor 1"/>
    <property type="match status" value="1"/>
</dbReference>
<dbReference type="PANTHER" id="PTHR43804:SF7">
    <property type="entry name" value="LD18447P"/>
    <property type="match status" value="1"/>
</dbReference>
<dbReference type="GO" id="GO:0003747">
    <property type="term" value="F:translation release factor activity"/>
    <property type="evidence" value="ECO:0007669"/>
    <property type="project" value="InterPro"/>
</dbReference>
<dbReference type="GO" id="GO:0005737">
    <property type="term" value="C:cytoplasm"/>
    <property type="evidence" value="ECO:0007669"/>
    <property type="project" value="UniProtKB-ARBA"/>
</dbReference>